<evidence type="ECO:0000313" key="1">
    <source>
        <dbReference type="EMBL" id="GBP34987.1"/>
    </source>
</evidence>
<sequence>MACRDNSAAAAAACTCPGSRNVISNAFTQSVLDRKVEGLKSITCRCEGDMFAEGRPIHMLFLCKMHNAMDGCSLEFLRGAWQRLLVHGSLVACAEWEVMFSCEP</sequence>
<comment type="caution">
    <text evidence="1">The sequence shown here is derived from an EMBL/GenBank/DDBJ whole genome shotgun (WGS) entry which is preliminary data.</text>
</comment>
<accession>A0A4C1V9L6</accession>
<protein>
    <submittedName>
        <fullName evidence="1">Uncharacterized protein</fullName>
    </submittedName>
</protein>
<keyword evidence="2" id="KW-1185">Reference proteome</keyword>
<dbReference type="Proteomes" id="UP000299102">
    <property type="component" value="Unassembled WGS sequence"/>
</dbReference>
<name>A0A4C1V9L6_EUMVA</name>
<proteinExistence type="predicted"/>
<dbReference type="EMBL" id="BGZK01000297">
    <property type="protein sequence ID" value="GBP34987.1"/>
    <property type="molecule type" value="Genomic_DNA"/>
</dbReference>
<dbReference type="AlphaFoldDB" id="A0A4C1V9L6"/>
<evidence type="ECO:0000313" key="2">
    <source>
        <dbReference type="Proteomes" id="UP000299102"/>
    </source>
</evidence>
<gene>
    <name evidence="1" type="ORF">EVAR_28452_1</name>
</gene>
<organism evidence="1 2">
    <name type="scientific">Eumeta variegata</name>
    <name type="common">Bagworm moth</name>
    <name type="synonym">Eumeta japonica</name>
    <dbReference type="NCBI Taxonomy" id="151549"/>
    <lineage>
        <taxon>Eukaryota</taxon>
        <taxon>Metazoa</taxon>
        <taxon>Ecdysozoa</taxon>
        <taxon>Arthropoda</taxon>
        <taxon>Hexapoda</taxon>
        <taxon>Insecta</taxon>
        <taxon>Pterygota</taxon>
        <taxon>Neoptera</taxon>
        <taxon>Endopterygota</taxon>
        <taxon>Lepidoptera</taxon>
        <taxon>Glossata</taxon>
        <taxon>Ditrysia</taxon>
        <taxon>Tineoidea</taxon>
        <taxon>Psychidae</taxon>
        <taxon>Oiketicinae</taxon>
        <taxon>Eumeta</taxon>
    </lineage>
</organism>
<reference evidence="1 2" key="1">
    <citation type="journal article" date="2019" name="Commun. Biol.">
        <title>The bagworm genome reveals a unique fibroin gene that provides high tensile strength.</title>
        <authorList>
            <person name="Kono N."/>
            <person name="Nakamura H."/>
            <person name="Ohtoshi R."/>
            <person name="Tomita M."/>
            <person name="Numata K."/>
            <person name="Arakawa K."/>
        </authorList>
    </citation>
    <scope>NUCLEOTIDE SEQUENCE [LARGE SCALE GENOMIC DNA]</scope>
</reference>